<sequence>MIRQGLQNKLIYSTENTIKEIDLRSKSVSVILANLGSNIYSLDCDYKNGYIHFPRHDINVISRFRYPADTPYTVENVTTATQPISLVIDPLYENVYWTELYTGKICKCNFKGLNKACILQDDNIYAITLDQRNRWLYYSTFGTTRKIKRARMNGSEKHSILESVEVTGLGIDTNGWRLYYMIHDKGELKSSLLNGTNIIDVFSTNKNQTSIGIYVYNSNIYCTNGTQLLKVTSSQAAASYVIHTDTAKTQGVLLYDEMGRYKPNSN</sequence>
<comment type="caution">
    <text evidence="1">The sequence shown here is derived from an EMBL/GenBank/DDBJ whole genome shotgun (WGS) entry which is preliminary data.</text>
</comment>
<dbReference type="InterPro" id="IPR011042">
    <property type="entry name" value="6-blade_b-propeller_TolB-like"/>
</dbReference>
<accession>A0A8B6HRH0</accession>
<dbReference type="OrthoDB" id="382013at2759"/>
<evidence type="ECO:0000313" key="1">
    <source>
        <dbReference type="EMBL" id="VDI83632.1"/>
    </source>
</evidence>
<reference evidence="1" key="1">
    <citation type="submission" date="2018-11" db="EMBL/GenBank/DDBJ databases">
        <authorList>
            <person name="Alioto T."/>
            <person name="Alioto T."/>
        </authorList>
    </citation>
    <scope>NUCLEOTIDE SEQUENCE</scope>
</reference>
<dbReference type="SMART" id="SM00135">
    <property type="entry name" value="LY"/>
    <property type="match status" value="2"/>
</dbReference>
<evidence type="ECO:0000313" key="2">
    <source>
        <dbReference type="Proteomes" id="UP000596742"/>
    </source>
</evidence>
<evidence type="ECO:0008006" key="3">
    <source>
        <dbReference type="Google" id="ProtNLM"/>
    </source>
</evidence>
<keyword evidence="2" id="KW-1185">Reference proteome</keyword>
<dbReference type="Gene3D" id="2.120.10.30">
    <property type="entry name" value="TolB, C-terminal domain"/>
    <property type="match status" value="1"/>
</dbReference>
<gene>
    <name evidence="1" type="ORF">MGAL_10B039890</name>
</gene>
<name>A0A8B6HRH0_MYTGA</name>
<organism evidence="1 2">
    <name type="scientific">Mytilus galloprovincialis</name>
    <name type="common">Mediterranean mussel</name>
    <dbReference type="NCBI Taxonomy" id="29158"/>
    <lineage>
        <taxon>Eukaryota</taxon>
        <taxon>Metazoa</taxon>
        <taxon>Spiralia</taxon>
        <taxon>Lophotrochozoa</taxon>
        <taxon>Mollusca</taxon>
        <taxon>Bivalvia</taxon>
        <taxon>Autobranchia</taxon>
        <taxon>Pteriomorphia</taxon>
        <taxon>Mytilida</taxon>
        <taxon>Mytiloidea</taxon>
        <taxon>Mytilidae</taxon>
        <taxon>Mytilinae</taxon>
        <taxon>Mytilus</taxon>
    </lineage>
</organism>
<protein>
    <recommendedName>
        <fullName evidence="3">DUF5050 domain-containing protein</fullName>
    </recommendedName>
</protein>
<dbReference type="InterPro" id="IPR000033">
    <property type="entry name" value="LDLR_classB_rpt"/>
</dbReference>
<dbReference type="AlphaFoldDB" id="A0A8B6HRH0"/>
<proteinExistence type="predicted"/>
<dbReference type="PANTHER" id="PTHR46513">
    <property type="entry name" value="VITELLOGENIN RECEPTOR-LIKE PROTEIN-RELATED-RELATED"/>
    <property type="match status" value="1"/>
</dbReference>
<dbReference type="InterPro" id="IPR050778">
    <property type="entry name" value="Cueball_EGF_LRP_Nidogen"/>
</dbReference>
<dbReference type="EMBL" id="UYJE01010494">
    <property type="protein sequence ID" value="VDI83632.1"/>
    <property type="molecule type" value="Genomic_DNA"/>
</dbReference>
<dbReference type="SUPFAM" id="SSF63825">
    <property type="entry name" value="YWTD domain"/>
    <property type="match status" value="1"/>
</dbReference>
<dbReference type="Proteomes" id="UP000596742">
    <property type="component" value="Unassembled WGS sequence"/>
</dbReference>